<proteinExistence type="predicted"/>
<dbReference type="InterPro" id="IPR007076">
    <property type="entry name" value="TfoX_N"/>
</dbReference>
<dbReference type="STRING" id="395495.Lcho_0114"/>
<reference evidence="3 4" key="1">
    <citation type="submission" date="2008-03" db="EMBL/GenBank/DDBJ databases">
        <title>Complete sequence of Leptothrix cholodnii SP-6.</title>
        <authorList>
            <consortium name="US DOE Joint Genome Institute"/>
            <person name="Copeland A."/>
            <person name="Lucas S."/>
            <person name="Lapidus A."/>
            <person name="Glavina del Rio T."/>
            <person name="Dalin E."/>
            <person name="Tice H."/>
            <person name="Bruce D."/>
            <person name="Goodwin L."/>
            <person name="Pitluck S."/>
            <person name="Chertkov O."/>
            <person name="Brettin T."/>
            <person name="Detter J.C."/>
            <person name="Han C."/>
            <person name="Kuske C.R."/>
            <person name="Schmutz J."/>
            <person name="Larimer F."/>
            <person name="Land M."/>
            <person name="Hauser L."/>
            <person name="Kyrpides N."/>
            <person name="Lykidis A."/>
            <person name="Emerson D."/>
            <person name="Richardson P."/>
        </authorList>
    </citation>
    <scope>NUCLEOTIDE SEQUENCE [LARGE SCALE GENOMIC DNA]</scope>
    <source>
        <strain evidence="4">ATCC 51168 / LMG 8142 / SP-6</strain>
    </source>
</reference>
<evidence type="ECO:0000256" key="1">
    <source>
        <dbReference type="SAM" id="MobiDB-lite"/>
    </source>
</evidence>
<dbReference type="InterPro" id="IPR047525">
    <property type="entry name" value="TfoX-like"/>
</dbReference>
<dbReference type="PANTHER" id="PTHR36121">
    <property type="entry name" value="PROTEIN SXY"/>
    <property type="match status" value="1"/>
</dbReference>
<evidence type="ECO:0000313" key="4">
    <source>
        <dbReference type="Proteomes" id="UP000001693"/>
    </source>
</evidence>
<dbReference type="EMBL" id="CP001013">
    <property type="protein sequence ID" value="ACB32389.1"/>
    <property type="molecule type" value="Genomic_DNA"/>
</dbReference>
<accession>B1Y642</accession>
<dbReference type="HOGENOM" id="CLU_125849_3_0_4"/>
<keyword evidence="4" id="KW-1185">Reference proteome</keyword>
<dbReference type="KEGG" id="lch:Lcho_0114"/>
<organism evidence="3 4">
    <name type="scientific">Leptothrix cholodnii (strain ATCC 51168 / LMG 8142 / SP-6)</name>
    <name type="common">Leptothrix discophora (strain SP-6)</name>
    <dbReference type="NCBI Taxonomy" id="395495"/>
    <lineage>
        <taxon>Bacteria</taxon>
        <taxon>Pseudomonadati</taxon>
        <taxon>Pseudomonadota</taxon>
        <taxon>Betaproteobacteria</taxon>
        <taxon>Burkholderiales</taxon>
        <taxon>Sphaerotilaceae</taxon>
        <taxon>Leptothrix</taxon>
    </lineage>
</organism>
<dbReference type="eggNOG" id="COG3070">
    <property type="taxonomic scope" value="Bacteria"/>
</dbReference>
<dbReference type="PANTHER" id="PTHR36121:SF1">
    <property type="entry name" value="PROTEIN SXY"/>
    <property type="match status" value="1"/>
</dbReference>
<dbReference type="SUPFAM" id="SSF159894">
    <property type="entry name" value="YgaC/TfoX-N like"/>
    <property type="match status" value="1"/>
</dbReference>
<dbReference type="AlphaFoldDB" id="B1Y642"/>
<protein>
    <submittedName>
        <fullName evidence="3">TfoX domain protein</fullName>
    </submittedName>
</protein>
<name>B1Y642_LEPCP</name>
<dbReference type="RefSeq" id="WP_012345151.1">
    <property type="nucleotide sequence ID" value="NC_010524.1"/>
</dbReference>
<evidence type="ECO:0000259" key="2">
    <source>
        <dbReference type="Pfam" id="PF04993"/>
    </source>
</evidence>
<dbReference type="Gene3D" id="3.30.1460.30">
    <property type="entry name" value="YgaC/TfoX-N like chaperone"/>
    <property type="match status" value="1"/>
</dbReference>
<gene>
    <name evidence="3" type="ordered locus">Lcho_0114</name>
</gene>
<feature type="domain" description="TfoX N-terminal" evidence="2">
    <location>
        <begin position="11"/>
        <end position="104"/>
    </location>
</feature>
<feature type="compositionally biased region" description="Low complexity" evidence="1">
    <location>
        <begin position="109"/>
        <end position="127"/>
    </location>
</feature>
<evidence type="ECO:0000313" key="3">
    <source>
        <dbReference type="EMBL" id="ACB32389.1"/>
    </source>
</evidence>
<sequence length="134" mass="14612">MAEELVNHVLELLAPLGRARSRRMFGGQGFYVDDLFIALIADGRLYLKVDAQSRAVFESAGCEPFAYQRAGGERAVMSYFSAPDDAMESPALMQPWARLALAAAVRARAAQPSRPRASRSSAPAARKTSARPKR</sequence>
<dbReference type="Pfam" id="PF04993">
    <property type="entry name" value="TfoX_N"/>
    <property type="match status" value="1"/>
</dbReference>
<dbReference type="OrthoDB" id="8687154at2"/>
<feature type="region of interest" description="Disordered" evidence="1">
    <location>
        <begin position="109"/>
        <end position="134"/>
    </location>
</feature>
<dbReference type="Proteomes" id="UP000001693">
    <property type="component" value="Chromosome"/>
</dbReference>